<dbReference type="OrthoDB" id="2454358at2"/>
<evidence type="ECO:0000256" key="5">
    <source>
        <dbReference type="SAM" id="Phobius"/>
    </source>
</evidence>
<protein>
    <submittedName>
        <fullName evidence="6">DoxX family protein</fullName>
    </submittedName>
</protein>
<comment type="caution">
    <text evidence="6">The sequence shown here is derived from an EMBL/GenBank/DDBJ whole genome shotgun (WGS) entry which is preliminary data.</text>
</comment>
<feature type="transmembrane region" description="Helical" evidence="5">
    <location>
        <begin position="6"/>
        <end position="24"/>
    </location>
</feature>
<name>A0A498DHH4_9BACI</name>
<evidence type="ECO:0000313" key="6">
    <source>
        <dbReference type="EMBL" id="RLL40129.1"/>
    </source>
</evidence>
<feature type="transmembrane region" description="Helical" evidence="5">
    <location>
        <begin position="63"/>
        <end position="81"/>
    </location>
</feature>
<evidence type="ECO:0000256" key="2">
    <source>
        <dbReference type="ARBA" id="ARBA00022692"/>
    </source>
</evidence>
<dbReference type="Proteomes" id="UP000270219">
    <property type="component" value="Unassembled WGS sequence"/>
</dbReference>
<feature type="transmembrane region" description="Helical" evidence="5">
    <location>
        <begin position="93"/>
        <end position="115"/>
    </location>
</feature>
<sequence>MLSIIIQILLGLGFTMFGLSKFTSKDMIEGFKGYGYPAWFRMFTGAVELLAAVLLIVGIWNELVAAIGGLFVVGVMVGAVLTHIKIKDEFKNMVMPIILLILGGIVLSLNAGSLIG</sequence>
<keyword evidence="2 5" id="KW-0812">Transmembrane</keyword>
<evidence type="ECO:0000313" key="7">
    <source>
        <dbReference type="Proteomes" id="UP000270219"/>
    </source>
</evidence>
<dbReference type="GO" id="GO:0016020">
    <property type="term" value="C:membrane"/>
    <property type="evidence" value="ECO:0007669"/>
    <property type="project" value="UniProtKB-SubCell"/>
</dbReference>
<evidence type="ECO:0000256" key="3">
    <source>
        <dbReference type="ARBA" id="ARBA00022989"/>
    </source>
</evidence>
<proteinExistence type="predicted"/>
<evidence type="ECO:0000256" key="4">
    <source>
        <dbReference type="ARBA" id="ARBA00023136"/>
    </source>
</evidence>
<gene>
    <name evidence="6" type="ORF">D8M04_19505</name>
</gene>
<dbReference type="InterPro" id="IPR032808">
    <property type="entry name" value="DoxX"/>
</dbReference>
<reference evidence="6 7" key="1">
    <citation type="submission" date="2018-10" db="EMBL/GenBank/DDBJ databases">
        <title>Oceanobacillus sp. YLB-02 draft genome.</title>
        <authorList>
            <person name="Yu L."/>
        </authorList>
    </citation>
    <scope>NUCLEOTIDE SEQUENCE [LARGE SCALE GENOMIC DNA]</scope>
    <source>
        <strain evidence="6 7">YLB-02</strain>
    </source>
</reference>
<keyword evidence="3 5" id="KW-1133">Transmembrane helix</keyword>
<keyword evidence="4 5" id="KW-0472">Membrane</keyword>
<dbReference type="AlphaFoldDB" id="A0A498DHH4"/>
<accession>A0A498DHH4</accession>
<dbReference type="EMBL" id="RCHR01000013">
    <property type="protein sequence ID" value="RLL40129.1"/>
    <property type="molecule type" value="Genomic_DNA"/>
</dbReference>
<keyword evidence="7" id="KW-1185">Reference proteome</keyword>
<comment type="subcellular location">
    <subcellularLocation>
        <location evidence="1">Membrane</location>
        <topology evidence="1">Multi-pass membrane protein</topology>
    </subcellularLocation>
</comment>
<dbReference type="RefSeq" id="WP_121525088.1">
    <property type="nucleotide sequence ID" value="NZ_RCHR01000013.1"/>
</dbReference>
<evidence type="ECO:0000256" key="1">
    <source>
        <dbReference type="ARBA" id="ARBA00004141"/>
    </source>
</evidence>
<feature type="transmembrane region" description="Helical" evidence="5">
    <location>
        <begin position="36"/>
        <end position="57"/>
    </location>
</feature>
<organism evidence="6 7">
    <name type="scientific">Oceanobacillus piezotolerans</name>
    <dbReference type="NCBI Taxonomy" id="2448030"/>
    <lineage>
        <taxon>Bacteria</taxon>
        <taxon>Bacillati</taxon>
        <taxon>Bacillota</taxon>
        <taxon>Bacilli</taxon>
        <taxon>Bacillales</taxon>
        <taxon>Bacillaceae</taxon>
        <taxon>Oceanobacillus</taxon>
    </lineage>
</organism>
<dbReference type="Pfam" id="PF13564">
    <property type="entry name" value="DoxX_2"/>
    <property type="match status" value="1"/>
</dbReference>